<dbReference type="InterPro" id="IPR007362">
    <property type="entry name" value="DUF429"/>
</dbReference>
<dbReference type="STRING" id="246786.GS18_0219455"/>
<dbReference type="EMBL" id="JNVC02000019">
    <property type="protein sequence ID" value="KEZ47563.1"/>
    <property type="molecule type" value="Genomic_DNA"/>
</dbReference>
<protein>
    <recommendedName>
        <fullName evidence="3">DUF429 domain-containing protein</fullName>
    </recommendedName>
</protein>
<evidence type="ECO:0000313" key="2">
    <source>
        <dbReference type="Proteomes" id="UP000028549"/>
    </source>
</evidence>
<evidence type="ECO:0008006" key="3">
    <source>
        <dbReference type="Google" id="ProtNLM"/>
    </source>
</evidence>
<organism evidence="1 2">
    <name type="scientific">Metabacillus indicus</name>
    <name type="common">Bacillus indicus</name>
    <dbReference type="NCBI Taxonomy" id="246786"/>
    <lineage>
        <taxon>Bacteria</taxon>
        <taxon>Bacillati</taxon>
        <taxon>Bacillota</taxon>
        <taxon>Bacilli</taxon>
        <taxon>Bacillales</taxon>
        <taxon>Bacillaceae</taxon>
        <taxon>Metabacillus</taxon>
    </lineage>
</organism>
<dbReference type="Proteomes" id="UP000028549">
    <property type="component" value="Unassembled WGS sequence"/>
</dbReference>
<dbReference type="AlphaFoldDB" id="A0A084GJQ1"/>
<keyword evidence="2" id="KW-1185">Reference proteome</keyword>
<gene>
    <name evidence="1" type="ORF">GS18_0219455</name>
</gene>
<sequence length="224" mass="24708">MIYKGGRRVHVVGIDLAGPANHKETAVAVFKKDAESLVLKSLSFHNSDRLILDTVSRLASEEGQVTVGIDAPLSYQDGGGDRPSDKAVRSKLREAGLYHGSIMPPTLNRMVYLTLRGIHLSRALENYTGSIVEVHPGGAIGLRLKPEDRHLALSYKKSEEDRRSLLPFFEQWRMKNISPDAAETSHGLDACAAALAAWHWADPEHEPEICLGADKPFHPFDFCC</sequence>
<proteinExistence type="predicted"/>
<reference evidence="1 2" key="1">
    <citation type="journal article" date="2005" name="Int. J. Syst. Evol. Microbiol.">
        <title>Bacillus cibi sp. nov., isolated from jeotgal, a traditional Korean fermented seafood.</title>
        <authorList>
            <person name="Yoon J.H."/>
            <person name="Lee C.H."/>
            <person name="Oh T.K."/>
        </authorList>
    </citation>
    <scope>NUCLEOTIDE SEQUENCE [LARGE SCALE GENOMIC DNA]</scope>
    <source>
        <strain evidence="1 2">DSM 16189</strain>
    </source>
</reference>
<dbReference type="Pfam" id="PF04250">
    <property type="entry name" value="DUF429"/>
    <property type="match status" value="1"/>
</dbReference>
<evidence type="ECO:0000313" key="1">
    <source>
        <dbReference type="EMBL" id="KEZ47563.1"/>
    </source>
</evidence>
<comment type="caution">
    <text evidence="1">The sequence shown here is derived from an EMBL/GenBank/DDBJ whole genome shotgun (WGS) entry which is preliminary data.</text>
</comment>
<accession>A0A084GJQ1</accession>
<name>A0A084GJQ1_METID</name>